<reference evidence="2" key="1">
    <citation type="submission" date="2015-04" db="UniProtKB">
        <authorList>
            <consortium name="EnsemblPlants"/>
        </authorList>
    </citation>
    <scope>IDENTIFICATION</scope>
</reference>
<dbReference type="InterPro" id="IPR012871">
    <property type="entry name" value="DUF1668_ORYSA"/>
</dbReference>
<keyword evidence="3" id="KW-1185">Reference proteome</keyword>
<organism evidence="2">
    <name type="scientific">Oryza glumipatula</name>
    <dbReference type="NCBI Taxonomy" id="40148"/>
    <lineage>
        <taxon>Eukaryota</taxon>
        <taxon>Viridiplantae</taxon>
        <taxon>Streptophyta</taxon>
        <taxon>Embryophyta</taxon>
        <taxon>Tracheophyta</taxon>
        <taxon>Spermatophyta</taxon>
        <taxon>Magnoliopsida</taxon>
        <taxon>Liliopsida</taxon>
        <taxon>Poales</taxon>
        <taxon>Poaceae</taxon>
        <taxon>BOP clade</taxon>
        <taxon>Oryzoideae</taxon>
        <taxon>Oryzeae</taxon>
        <taxon>Oryzinae</taxon>
        <taxon>Oryza</taxon>
    </lineage>
</organism>
<dbReference type="AlphaFoldDB" id="A0A0D9ZGA5"/>
<dbReference type="EnsemblPlants" id="OGLUM04G00230.1">
    <property type="protein sequence ID" value="OGLUM04G00230.1"/>
    <property type="gene ID" value="OGLUM04G00230"/>
</dbReference>
<name>A0A0D9ZGA5_9ORYZ</name>
<reference evidence="2" key="2">
    <citation type="submission" date="2018-05" db="EMBL/GenBank/DDBJ databases">
        <title>OgluRS3 (Oryza glumaepatula Reference Sequence Version 3).</title>
        <authorList>
            <person name="Zhang J."/>
            <person name="Kudrna D."/>
            <person name="Lee S."/>
            <person name="Talag J."/>
            <person name="Welchert J."/>
            <person name="Wing R.A."/>
        </authorList>
    </citation>
    <scope>NUCLEOTIDE SEQUENCE [LARGE SCALE GENOMIC DNA]</scope>
</reference>
<dbReference type="PANTHER" id="PTHR33085:SF126">
    <property type="entry name" value="EXPRESSED PROTEIN"/>
    <property type="match status" value="1"/>
</dbReference>
<dbReference type="Proteomes" id="UP000026961">
    <property type="component" value="Chromosome 4"/>
</dbReference>
<dbReference type="Gramene" id="OGLUM04G00230.1">
    <property type="protein sequence ID" value="OGLUM04G00230.1"/>
    <property type="gene ID" value="OGLUM04G00230"/>
</dbReference>
<accession>A0A0D9ZGA5</accession>
<dbReference type="PANTHER" id="PTHR33085">
    <property type="entry name" value="OS12G0113100 PROTEIN-RELATED"/>
    <property type="match status" value="1"/>
</dbReference>
<proteinExistence type="predicted"/>
<protein>
    <submittedName>
        <fullName evidence="2">Uncharacterized protein</fullName>
    </submittedName>
</protein>
<dbReference type="HOGENOM" id="CLU_1573081_0_0_1"/>
<evidence type="ECO:0000313" key="2">
    <source>
        <dbReference type="EnsemblPlants" id="OGLUM04G00230.1"/>
    </source>
</evidence>
<evidence type="ECO:0000256" key="1">
    <source>
        <dbReference type="SAM" id="MobiDB-lite"/>
    </source>
</evidence>
<feature type="region of interest" description="Disordered" evidence="1">
    <location>
        <begin position="139"/>
        <end position="170"/>
    </location>
</feature>
<dbReference type="Pfam" id="PF07893">
    <property type="entry name" value="DUF1668"/>
    <property type="match status" value="1"/>
</dbReference>
<evidence type="ECO:0000313" key="3">
    <source>
        <dbReference type="Proteomes" id="UP000026961"/>
    </source>
</evidence>
<sequence length="170" mass="18578">MEMYPRGDGHVIFEVLAYGRHSQPPPAYVSSSDWARCSIDSRTGTGTPSRRLPTCSTRATNRGAAVKHPYNVTTTAVVGDSCLWISTEGVGTFAFDTVRDTSSKQGEWALPFRGNAEHVAEHDLWFGLSRHGDKLCALRQHPPPFDAELPAGGLQRKRERGGGGGGRERR</sequence>